<evidence type="ECO:0000313" key="3">
    <source>
        <dbReference type="Proteomes" id="UP000030764"/>
    </source>
</evidence>
<dbReference type="GO" id="GO:0008083">
    <property type="term" value="F:growth factor activity"/>
    <property type="evidence" value="ECO:0007669"/>
    <property type="project" value="InterPro"/>
</dbReference>
<dbReference type="InterPro" id="IPR002209">
    <property type="entry name" value="Fibroblast_GF_fam"/>
</dbReference>
<dbReference type="SUPFAM" id="SSF50353">
    <property type="entry name" value="Cytokine"/>
    <property type="match status" value="1"/>
</dbReference>
<name>A0A085M7Y4_9BILA</name>
<dbReference type="EMBL" id="KL363218">
    <property type="protein sequence ID" value="KFD53330.1"/>
    <property type="molecule type" value="Genomic_DNA"/>
</dbReference>
<proteinExistence type="inferred from homology"/>
<reference evidence="2 3" key="1">
    <citation type="journal article" date="2014" name="Nat. Genet.">
        <title>Genome and transcriptome of the porcine whipworm Trichuris suis.</title>
        <authorList>
            <person name="Jex A.R."/>
            <person name="Nejsum P."/>
            <person name="Schwarz E.M."/>
            <person name="Hu L."/>
            <person name="Young N.D."/>
            <person name="Hall R.S."/>
            <person name="Korhonen P.K."/>
            <person name="Liao S."/>
            <person name="Thamsborg S."/>
            <person name="Xia J."/>
            <person name="Xu P."/>
            <person name="Wang S."/>
            <person name="Scheerlinck J.P."/>
            <person name="Hofmann A."/>
            <person name="Sternberg P.W."/>
            <person name="Wang J."/>
            <person name="Gasser R.B."/>
        </authorList>
    </citation>
    <scope>NUCLEOTIDE SEQUENCE [LARGE SCALE GENOMIC DNA]</scope>
    <source>
        <strain evidence="2">DCEP-RM93M</strain>
    </source>
</reference>
<sequence length="146" mass="17728">MEKMLENYYNTYTSCRYSRRRRKWFVALNKRGRPRRGNRSRNKQKYAQFLVLHLDDEDVKGQQKRFFTNSPFGLDSFTQKWRSQKFQHSYQGRHWRQVKLKRGIDLRHEFRRPLVTTLAFHFTAARPFNRSEIVYASSAMAGGMLR</sequence>
<dbReference type="AlphaFoldDB" id="A0A085M7Y4"/>
<dbReference type="InterPro" id="IPR008996">
    <property type="entry name" value="IL1/FGF"/>
</dbReference>
<dbReference type="PANTHER" id="PTHR11486">
    <property type="entry name" value="FIBROBLAST GROWTH FACTOR"/>
    <property type="match status" value="1"/>
</dbReference>
<comment type="similarity">
    <text evidence="1">Belongs to the heparin-binding growth factors family.</text>
</comment>
<dbReference type="Proteomes" id="UP000030764">
    <property type="component" value="Unassembled WGS sequence"/>
</dbReference>
<accession>A0A085M7Y4</accession>
<organism evidence="2 3">
    <name type="scientific">Trichuris suis</name>
    <name type="common">pig whipworm</name>
    <dbReference type="NCBI Taxonomy" id="68888"/>
    <lineage>
        <taxon>Eukaryota</taxon>
        <taxon>Metazoa</taxon>
        <taxon>Ecdysozoa</taxon>
        <taxon>Nematoda</taxon>
        <taxon>Enoplea</taxon>
        <taxon>Dorylaimia</taxon>
        <taxon>Trichinellida</taxon>
        <taxon>Trichuridae</taxon>
        <taxon>Trichuris</taxon>
    </lineage>
</organism>
<evidence type="ECO:0000313" key="2">
    <source>
        <dbReference type="EMBL" id="KFD53330.1"/>
    </source>
</evidence>
<protein>
    <submittedName>
        <fullName evidence="2">Uncharacterized protein</fullName>
    </submittedName>
</protein>
<evidence type="ECO:0000256" key="1">
    <source>
        <dbReference type="ARBA" id="ARBA00007936"/>
    </source>
</evidence>
<dbReference type="Gene3D" id="2.80.10.50">
    <property type="match status" value="1"/>
</dbReference>
<keyword evidence="3" id="KW-1185">Reference proteome</keyword>
<dbReference type="Pfam" id="PF00167">
    <property type="entry name" value="FGF"/>
    <property type="match status" value="1"/>
</dbReference>
<gene>
    <name evidence="2" type="ORF">M513_05811</name>
</gene>